<evidence type="ECO:0000256" key="1">
    <source>
        <dbReference type="SAM" id="SignalP"/>
    </source>
</evidence>
<dbReference type="Proteomes" id="UP000295662">
    <property type="component" value="Unassembled WGS sequence"/>
</dbReference>
<gene>
    <name evidence="2" type="ORF">EI77_04200</name>
</gene>
<accession>A0A4R7RL73</accession>
<dbReference type="EMBL" id="SOCA01000011">
    <property type="protein sequence ID" value="TDU64312.1"/>
    <property type="molecule type" value="Genomic_DNA"/>
</dbReference>
<sequence length="118" mass="13223">MKKYLLLTLVSLILTSSQGAEPGGSLYLKPKDVDHVEIELEYDSNPQLRVYFTSAKLSETQTVVENNLNKPISIFMNDTLIVAPTLKEPLKSKIRYLTLTFTDFETTAQVARGFVPAN</sequence>
<feature type="signal peptide" evidence="1">
    <location>
        <begin position="1"/>
        <end position="20"/>
    </location>
</feature>
<dbReference type="RefSeq" id="WP_133797182.1">
    <property type="nucleotide sequence ID" value="NZ_SOCA01000011.1"/>
</dbReference>
<protein>
    <submittedName>
        <fullName evidence="2">Uncharacterized protein</fullName>
    </submittedName>
</protein>
<keyword evidence="1" id="KW-0732">Signal</keyword>
<evidence type="ECO:0000313" key="2">
    <source>
        <dbReference type="EMBL" id="TDU64312.1"/>
    </source>
</evidence>
<proteinExistence type="predicted"/>
<dbReference type="Gene3D" id="3.30.1360.200">
    <property type="match status" value="1"/>
</dbReference>
<evidence type="ECO:0000313" key="3">
    <source>
        <dbReference type="Proteomes" id="UP000295662"/>
    </source>
</evidence>
<organism evidence="2 3">
    <name type="scientific">Prosthecobacter fusiformis</name>
    <dbReference type="NCBI Taxonomy" id="48464"/>
    <lineage>
        <taxon>Bacteria</taxon>
        <taxon>Pseudomonadati</taxon>
        <taxon>Verrucomicrobiota</taxon>
        <taxon>Verrucomicrobiia</taxon>
        <taxon>Verrucomicrobiales</taxon>
        <taxon>Verrucomicrobiaceae</taxon>
        <taxon>Prosthecobacter</taxon>
    </lineage>
</organism>
<dbReference type="OrthoDB" id="9888194at2"/>
<reference evidence="2 3" key="1">
    <citation type="submission" date="2019-03" db="EMBL/GenBank/DDBJ databases">
        <title>Genomic Encyclopedia of Archaeal and Bacterial Type Strains, Phase II (KMG-II): from individual species to whole genera.</title>
        <authorList>
            <person name="Goeker M."/>
        </authorList>
    </citation>
    <scope>NUCLEOTIDE SEQUENCE [LARGE SCALE GENOMIC DNA]</scope>
    <source>
        <strain evidence="2 3">ATCC 25309</strain>
    </source>
</reference>
<dbReference type="AlphaFoldDB" id="A0A4R7RL73"/>
<feature type="chain" id="PRO_5020550883" evidence="1">
    <location>
        <begin position="21"/>
        <end position="118"/>
    </location>
</feature>
<keyword evidence="3" id="KW-1185">Reference proteome</keyword>
<comment type="caution">
    <text evidence="2">The sequence shown here is derived from an EMBL/GenBank/DDBJ whole genome shotgun (WGS) entry which is preliminary data.</text>
</comment>
<name>A0A4R7RL73_9BACT</name>